<dbReference type="AlphaFoldDB" id="R9P6C3"/>
<dbReference type="GeneID" id="24109735"/>
<sequence>MLQLSGIGPRILLLSLAPQPNHQGVLQLRRTRTRQDRLPDGLDRRMFRLRWQGTCQGKLSYGGEGEKVFRMRRYGSHPQRVRNGQEGVEVQKVR</sequence>
<protein>
    <submittedName>
        <fullName evidence="2">Uncharacterized protein</fullName>
    </submittedName>
</protein>
<feature type="region of interest" description="Disordered" evidence="1">
    <location>
        <begin position="75"/>
        <end position="94"/>
    </location>
</feature>
<proteinExistence type="predicted"/>
<dbReference type="RefSeq" id="XP_012190456.1">
    <property type="nucleotide sequence ID" value="XM_012335066.1"/>
</dbReference>
<evidence type="ECO:0000313" key="2">
    <source>
        <dbReference type="EMBL" id="GAC96869.1"/>
    </source>
</evidence>
<dbReference type="EMBL" id="DF238808">
    <property type="protein sequence ID" value="GAC96869.1"/>
    <property type="molecule type" value="Genomic_DNA"/>
</dbReference>
<gene>
    <name evidence="2" type="ORF">PHSY_004453</name>
</gene>
<dbReference type="Proteomes" id="UP000014071">
    <property type="component" value="Unassembled WGS sequence"/>
</dbReference>
<evidence type="ECO:0000256" key="1">
    <source>
        <dbReference type="SAM" id="MobiDB-lite"/>
    </source>
</evidence>
<accession>R9P6C3</accession>
<dbReference type="HOGENOM" id="CLU_2387129_0_0_1"/>
<evidence type="ECO:0000313" key="3">
    <source>
        <dbReference type="Proteomes" id="UP000014071"/>
    </source>
</evidence>
<keyword evidence="3" id="KW-1185">Reference proteome</keyword>
<organism evidence="2 3">
    <name type="scientific">Pseudozyma hubeiensis (strain SY62)</name>
    <name type="common">Yeast</name>
    <dbReference type="NCBI Taxonomy" id="1305764"/>
    <lineage>
        <taxon>Eukaryota</taxon>
        <taxon>Fungi</taxon>
        <taxon>Dikarya</taxon>
        <taxon>Basidiomycota</taxon>
        <taxon>Ustilaginomycotina</taxon>
        <taxon>Ustilaginomycetes</taxon>
        <taxon>Ustilaginales</taxon>
        <taxon>Ustilaginaceae</taxon>
        <taxon>Pseudozyma</taxon>
    </lineage>
</organism>
<name>R9P6C3_PSEHS</name>
<reference evidence="3" key="1">
    <citation type="journal article" date="2013" name="Genome Announc.">
        <title>Draft genome sequence of the basidiomycetous yeast-like fungus Pseudozyma hubeiensis SY62, which produces an abundant amount of the biosurfactant mannosylerythritol lipids.</title>
        <authorList>
            <person name="Konishi M."/>
            <person name="Hatada Y."/>
            <person name="Horiuchi J."/>
        </authorList>
    </citation>
    <scope>NUCLEOTIDE SEQUENCE [LARGE SCALE GENOMIC DNA]</scope>
    <source>
        <strain evidence="3">SY62</strain>
    </source>
</reference>